<reference evidence="3" key="1">
    <citation type="journal article" date="2016" name="Genome Announc.">
        <title>Draft genome sequences of fungus Aspergillus calidoustus.</title>
        <authorList>
            <person name="Horn F."/>
            <person name="Linde J."/>
            <person name="Mattern D.J."/>
            <person name="Walther G."/>
            <person name="Guthke R."/>
            <person name="Scherlach K."/>
            <person name="Martin K."/>
            <person name="Brakhage A.A."/>
            <person name="Petzke L."/>
            <person name="Valiante V."/>
        </authorList>
    </citation>
    <scope>NUCLEOTIDE SEQUENCE [LARGE SCALE GENOMIC DNA]</scope>
    <source>
        <strain evidence="3">SF006504</strain>
    </source>
</reference>
<proteinExistence type="predicted"/>
<organism evidence="2 3">
    <name type="scientific">Aspergillus calidoustus</name>
    <dbReference type="NCBI Taxonomy" id="454130"/>
    <lineage>
        <taxon>Eukaryota</taxon>
        <taxon>Fungi</taxon>
        <taxon>Dikarya</taxon>
        <taxon>Ascomycota</taxon>
        <taxon>Pezizomycotina</taxon>
        <taxon>Eurotiomycetes</taxon>
        <taxon>Eurotiomycetidae</taxon>
        <taxon>Eurotiales</taxon>
        <taxon>Aspergillaceae</taxon>
        <taxon>Aspergillus</taxon>
        <taxon>Aspergillus subgen. Nidulantes</taxon>
    </lineage>
</organism>
<accession>A0A0U5GA74</accession>
<evidence type="ECO:0000313" key="3">
    <source>
        <dbReference type="Proteomes" id="UP000054771"/>
    </source>
</evidence>
<gene>
    <name evidence="2" type="ORF">ASPCAL10659</name>
</gene>
<keyword evidence="3" id="KW-1185">Reference proteome</keyword>
<feature type="compositionally biased region" description="Basic and acidic residues" evidence="1">
    <location>
        <begin position="176"/>
        <end position="195"/>
    </location>
</feature>
<evidence type="ECO:0000256" key="1">
    <source>
        <dbReference type="SAM" id="MobiDB-lite"/>
    </source>
</evidence>
<feature type="region of interest" description="Disordered" evidence="1">
    <location>
        <begin position="159"/>
        <end position="195"/>
    </location>
</feature>
<dbReference type="EMBL" id="CDMC01000009">
    <property type="protein sequence ID" value="CEL07502.1"/>
    <property type="molecule type" value="Genomic_DNA"/>
</dbReference>
<dbReference type="AlphaFoldDB" id="A0A0U5GA74"/>
<dbReference type="OrthoDB" id="10577210at2759"/>
<sequence>MRGQLRKDNHWESDTPRGCCGRMESQVYTGSRTRHSGLHPLYPSTLLCDTCTSWVERNNRRRTQLEADGLLLEFHLEGARNMGEAIECENCHIMESNPDCHGCPHEANHRTALVLCHFARDIGMRRESIDLRTPSTSISPNASWLEIERMVPAFSATFAVQSSQRSRNPNQMPHPPEQRAKMAKRTESHESDASV</sequence>
<dbReference type="Proteomes" id="UP000054771">
    <property type="component" value="Unassembled WGS sequence"/>
</dbReference>
<name>A0A0U5GA74_ASPCI</name>
<feature type="compositionally biased region" description="Polar residues" evidence="1">
    <location>
        <begin position="159"/>
        <end position="171"/>
    </location>
</feature>
<protein>
    <submittedName>
        <fullName evidence="2">Uncharacterized protein</fullName>
    </submittedName>
</protein>
<evidence type="ECO:0000313" key="2">
    <source>
        <dbReference type="EMBL" id="CEL07502.1"/>
    </source>
</evidence>